<dbReference type="InterPro" id="IPR051158">
    <property type="entry name" value="Metallophosphoesterase_sf"/>
</dbReference>
<accession>A0A914VLU1</accession>
<keyword evidence="1" id="KW-1185">Reference proteome</keyword>
<dbReference type="AlphaFoldDB" id="A0A914VLU1"/>
<sequence length="126" mass="13624">GVQPLHNEHKKIYVRKDSEHGICLAGVDDLFAAKARIPGHGLNLEKALAGCFDNETVVVLAHQPNAAKIILDGPLGHTVDLVLSGHTHGGQMYVLWPMAYFANAFFRGLYVHLQTGAHVYVSAGTN</sequence>
<dbReference type="WBParaSite" id="PSAMB.scaffold20935size675.g38170.t1">
    <property type="protein sequence ID" value="PSAMB.scaffold20935size675.g38170.t1"/>
    <property type="gene ID" value="PSAMB.scaffold20935size675.g38170"/>
</dbReference>
<dbReference type="PANTHER" id="PTHR31302:SF0">
    <property type="entry name" value="TRANSMEMBRANE PROTEIN WITH METALLOPHOSPHOESTERASE DOMAIN"/>
    <property type="match status" value="1"/>
</dbReference>
<dbReference type="InterPro" id="IPR029052">
    <property type="entry name" value="Metallo-depent_PP-like"/>
</dbReference>
<proteinExistence type="predicted"/>
<dbReference type="PANTHER" id="PTHR31302">
    <property type="entry name" value="TRANSMEMBRANE PROTEIN WITH METALLOPHOSPHOESTERASE DOMAIN-RELATED"/>
    <property type="match status" value="1"/>
</dbReference>
<protein>
    <submittedName>
        <fullName evidence="2">Uncharacterized protein</fullName>
    </submittedName>
</protein>
<reference evidence="2" key="1">
    <citation type="submission" date="2022-11" db="UniProtKB">
        <authorList>
            <consortium name="WormBaseParasite"/>
        </authorList>
    </citation>
    <scope>IDENTIFICATION</scope>
</reference>
<dbReference type="SUPFAM" id="SSF56300">
    <property type="entry name" value="Metallo-dependent phosphatases"/>
    <property type="match status" value="1"/>
</dbReference>
<organism evidence="1 2">
    <name type="scientific">Plectus sambesii</name>
    <dbReference type="NCBI Taxonomy" id="2011161"/>
    <lineage>
        <taxon>Eukaryota</taxon>
        <taxon>Metazoa</taxon>
        <taxon>Ecdysozoa</taxon>
        <taxon>Nematoda</taxon>
        <taxon>Chromadorea</taxon>
        <taxon>Plectida</taxon>
        <taxon>Plectina</taxon>
        <taxon>Plectoidea</taxon>
        <taxon>Plectidae</taxon>
        <taxon>Plectus</taxon>
    </lineage>
</organism>
<name>A0A914VLU1_9BILA</name>
<dbReference type="Proteomes" id="UP000887566">
    <property type="component" value="Unplaced"/>
</dbReference>
<evidence type="ECO:0000313" key="1">
    <source>
        <dbReference type="Proteomes" id="UP000887566"/>
    </source>
</evidence>
<evidence type="ECO:0000313" key="2">
    <source>
        <dbReference type="WBParaSite" id="PSAMB.scaffold20935size675.g38170.t1"/>
    </source>
</evidence>